<dbReference type="GO" id="GO:0005771">
    <property type="term" value="C:multivesicular body"/>
    <property type="evidence" value="ECO:0007669"/>
    <property type="project" value="TreeGrafter"/>
</dbReference>
<evidence type="ECO:0000256" key="6">
    <source>
        <dbReference type="ARBA" id="ARBA00022753"/>
    </source>
</evidence>
<evidence type="ECO:0000256" key="2">
    <source>
        <dbReference type="ARBA" id="ARBA00004496"/>
    </source>
</evidence>
<dbReference type="OrthoDB" id="431251at2759"/>
<dbReference type="Gene3D" id="1.20.5.420">
    <property type="entry name" value="Immunoglobulin FC, subunit C"/>
    <property type="match status" value="1"/>
</dbReference>
<evidence type="ECO:0000313" key="11">
    <source>
        <dbReference type="EMBL" id="KAF4663337.1"/>
    </source>
</evidence>
<protein>
    <submittedName>
        <fullName evidence="11">Vacuolar protein sorting-associated protein vta1</fullName>
    </submittedName>
</protein>
<evidence type="ECO:0000256" key="7">
    <source>
        <dbReference type="ARBA" id="ARBA00022927"/>
    </source>
</evidence>
<gene>
    <name evidence="11" type="primary">VTA1</name>
    <name evidence="11" type="ORF">FOL47_005811</name>
</gene>
<dbReference type="PANTHER" id="PTHR46009">
    <property type="entry name" value="VACUOLAR PROTEIN SORTING-ASSOCIATED PROTEIN VTA1 HOMOLOG"/>
    <property type="match status" value="1"/>
</dbReference>
<dbReference type="Pfam" id="PF04652">
    <property type="entry name" value="Vta1"/>
    <property type="match status" value="1"/>
</dbReference>
<comment type="subcellular location">
    <subcellularLocation>
        <location evidence="2">Cytoplasm</location>
    </subcellularLocation>
    <subcellularLocation>
        <location evidence="1">Endosome membrane</location>
        <topology evidence="1">Peripheral membrane protein</topology>
    </subcellularLocation>
</comment>
<proteinExistence type="inferred from homology"/>
<evidence type="ECO:0000256" key="3">
    <source>
        <dbReference type="ARBA" id="ARBA00007895"/>
    </source>
</evidence>
<comment type="similarity">
    <text evidence="3">Belongs to the VTA1 family.</text>
</comment>
<sequence>MSLSNTVPPSGRKWIPYLKRAEELDNQYPLVSFYCRLYVAESLMAARQQQQQGNGYDKALDGTLVALLDVCENEKAQLGDELDDGPRKLEDFCISVFGHADNEDRSGQITAATSMKFYCASLFFDVLEGVQVDNKGTLSPDLEDKRKYAKYKAVYINKCLKEGTTPEPGPPGNPAPTQAGITDKGSFNYAASLNSSNITTTAAAASPTFGGQNVDIKKVGMNNNTAVVAGRKRPTAIQMQEAKKKCHHASSAIDFDDRATAIQLLTEAIALLQGEGGGGA</sequence>
<keyword evidence="7" id="KW-0653">Protein transport</keyword>
<dbReference type="InterPro" id="IPR044538">
    <property type="entry name" value="Vta1-like"/>
</dbReference>
<evidence type="ECO:0000256" key="1">
    <source>
        <dbReference type="ARBA" id="ARBA00004481"/>
    </source>
</evidence>
<name>A0A7J6LVR6_PERCH</name>
<dbReference type="Pfam" id="PF18097">
    <property type="entry name" value="Vta1_C"/>
    <property type="match status" value="1"/>
</dbReference>
<organism evidence="11 12">
    <name type="scientific">Perkinsus chesapeaki</name>
    <name type="common">Clam parasite</name>
    <name type="synonym">Perkinsus andrewsi</name>
    <dbReference type="NCBI Taxonomy" id="330153"/>
    <lineage>
        <taxon>Eukaryota</taxon>
        <taxon>Sar</taxon>
        <taxon>Alveolata</taxon>
        <taxon>Perkinsozoa</taxon>
        <taxon>Perkinsea</taxon>
        <taxon>Perkinsida</taxon>
        <taxon>Perkinsidae</taxon>
        <taxon>Perkinsus</taxon>
    </lineage>
</organism>
<keyword evidence="4" id="KW-0813">Transport</keyword>
<evidence type="ECO:0000313" key="12">
    <source>
        <dbReference type="Proteomes" id="UP000591131"/>
    </source>
</evidence>
<dbReference type="AlphaFoldDB" id="A0A7J6LVR6"/>
<keyword evidence="12" id="KW-1185">Reference proteome</keyword>
<evidence type="ECO:0000259" key="9">
    <source>
        <dbReference type="Pfam" id="PF04652"/>
    </source>
</evidence>
<feature type="domain" description="Vta1/callose synthase N-terminal" evidence="9">
    <location>
        <begin position="16"/>
        <end position="162"/>
    </location>
</feature>
<dbReference type="Gene3D" id="1.25.40.270">
    <property type="entry name" value="Vacuolar protein sorting-associated protein vta1"/>
    <property type="match status" value="1"/>
</dbReference>
<dbReference type="GO" id="GO:0010008">
    <property type="term" value="C:endosome membrane"/>
    <property type="evidence" value="ECO:0007669"/>
    <property type="project" value="UniProtKB-SubCell"/>
</dbReference>
<accession>A0A7J6LVR6</accession>
<keyword evidence="8" id="KW-0472">Membrane</keyword>
<comment type="caution">
    <text evidence="11">The sequence shown here is derived from an EMBL/GenBank/DDBJ whole genome shotgun (WGS) entry which is preliminary data.</text>
</comment>
<dbReference type="PANTHER" id="PTHR46009:SF1">
    <property type="entry name" value="VACUOLAR PROTEIN SORTING-ASSOCIATED PROTEIN VTA1 HOMOLOG"/>
    <property type="match status" value="1"/>
</dbReference>
<feature type="domain" description="Vta1 C-terminal" evidence="10">
    <location>
        <begin position="238"/>
        <end position="273"/>
    </location>
</feature>
<evidence type="ECO:0000259" key="10">
    <source>
        <dbReference type="Pfam" id="PF18097"/>
    </source>
</evidence>
<dbReference type="InterPro" id="IPR023175">
    <property type="entry name" value="Vta1/CALS_N_sf"/>
</dbReference>
<dbReference type="InterPro" id="IPR041212">
    <property type="entry name" value="Vta1_C"/>
</dbReference>
<reference evidence="11 12" key="1">
    <citation type="submission" date="2020-04" db="EMBL/GenBank/DDBJ databases">
        <title>Perkinsus chesapeaki whole genome sequence.</title>
        <authorList>
            <person name="Bogema D.R."/>
        </authorList>
    </citation>
    <scope>NUCLEOTIDE SEQUENCE [LARGE SCALE GENOMIC DNA]</scope>
    <source>
        <strain evidence="11">ATCC PRA-425</strain>
    </source>
</reference>
<dbReference type="InterPro" id="IPR039431">
    <property type="entry name" value="Vta1/CALS_N"/>
</dbReference>
<evidence type="ECO:0000256" key="8">
    <source>
        <dbReference type="ARBA" id="ARBA00023136"/>
    </source>
</evidence>
<dbReference type="EMBL" id="JAAPAO010000320">
    <property type="protein sequence ID" value="KAF4663337.1"/>
    <property type="molecule type" value="Genomic_DNA"/>
</dbReference>
<evidence type="ECO:0000256" key="4">
    <source>
        <dbReference type="ARBA" id="ARBA00022448"/>
    </source>
</evidence>
<dbReference type="Proteomes" id="UP000591131">
    <property type="component" value="Unassembled WGS sequence"/>
</dbReference>
<dbReference type="GO" id="GO:0015031">
    <property type="term" value="P:protein transport"/>
    <property type="evidence" value="ECO:0007669"/>
    <property type="project" value="UniProtKB-KW"/>
</dbReference>
<dbReference type="GO" id="GO:0032511">
    <property type="term" value="P:late endosome to vacuole transport via multivesicular body sorting pathway"/>
    <property type="evidence" value="ECO:0007669"/>
    <property type="project" value="InterPro"/>
</dbReference>
<keyword evidence="6" id="KW-0967">Endosome</keyword>
<evidence type="ECO:0000256" key="5">
    <source>
        <dbReference type="ARBA" id="ARBA00022490"/>
    </source>
</evidence>
<keyword evidence="5" id="KW-0963">Cytoplasm</keyword>